<reference evidence="4" key="1">
    <citation type="journal article" date="2017" name="Nature">
        <title>The genome of Chenopodium quinoa.</title>
        <authorList>
            <person name="Jarvis D.E."/>
            <person name="Ho Y.S."/>
            <person name="Lightfoot D.J."/>
            <person name="Schmoeckel S.M."/>
            <person name="Li B."/>
            <person name="Borm T.J.A."/>
            <person name="Ohyanagi H."/>
            <person name="Mineta K."/>
            <person name="Michell C.T."/>
            <person name="Saber N."/>
            <person name="Kharbatia N.M."/>
            <person name="Rupper R.R."/>
            <person name="Sharp A.R."/>
            <person name="Dally N."/>
            <person name="Boughton B.A."/>
            <person name="Woo Y.H."/>
            <person name="Gao G."/>
            <person name="Schijlen E.G.W.M."/>
            <person name="Guo X."/>
            <person name="Momin A.A."/>
            <person name="Negrao S."/>
            <person name="Al-Babili S."/>
            <person name="Gehring C."/>
            <person name="Roessner U."/>
            <person name="Jung C."/>
            <person name="Murphy K."/>
            <person name="Arold S.T."/>
            <person name="Gojobori T."/>
            <person name="van der Linden C.G."/>
            <person name="van Loo E.N."/>
            <person name="Jellen E.N."/>
            <person name="Maughan P.J."/>
            <person name="Tester M."/>
        </authorList>
    </citation>
    <scope>NUCLEOTIDE SEQUENCE [LARGE SCALE GENOMIC DNA]</scope>
    <source>
        <strain evidence="4">cv. PI 614886</strain>
    </source>
</reference>
<dbReference type="GO" id="GO:0003676">
    <property type="term" value="F:nucleic acid binding"/>
    <property type="evidence" value="ECO:0007669"/>
    <property type="project" value="InterPro"/>
</dbReference>
<dbReference type="Gramene" id="AUR62024628-RA">
    <property type="protein sequence ID" value="AUR62024628-RA:cds"/>
    <property type="gene ID" value="AUR62024628"/>
</dbReference>
<dbReference type="PANTHER" id="PTHR13620:SF105">
    <property type="entry name" value="OS01G0737700 PROTEIN"/>
    <property type="match status" value="1"/>
</dbReference>
<dbReference type="AlphaFoldDB" id="A0A803M7G3"/>
<keyword evidence="2" id="KW-0378">Hydrolase</keyword>
<evidence type="ECO:0000313" key="5">
    <source>
        <dbReference type="Proteomes" id="UP000596660"/>
    </source>
</evidence>
<evidence type="ECO:0000256" key="3">
    <source>
        <dbReference type="SAM" id="Phobius"/>
    </source>
</evidence>
<keyword evidence="5" id="KW-1185">Reference proteome</keyword>
<dbReference type="GO" id="GO:0005737">
    <property type="term" value="C:cytoplasm"/>
    <property type="evidence" value="ECO:0007669"/>
    <property type="project" value="TreeGrafter"/>
</dbReference>
<keyword evidence="3" id="KW-1133">Transmembrane helix</keyword>
<keyword evidence="1" id="KW-0540">Nuclease</keyword>
<accession>A0A803M7G3</accession>
<dbReference type="InterPro" id="IPR012337">
    <property type="entry name" value="RNaseH-like_sf"/>
</dbReference>
<dbReference type="GO" id="GO:0008408">
    <property type="term" value="F:3'-5' exonuclease activity"/>
    <property type="evidence" value="ECO:0007669"/>
    <property type="project" value="TreeGrafter"/>
</dbReference>
<protein>
    <recommendedName>
        <fullName evidence="6">3'-5' exonuclease domain-containing protein</fullName>
    </recommendedName>
</protein>
<dbReference type="GO" id="GO:0005634">
    <property type="term" value="C:nucleus"/>
    <property type="evidence" value="ECO:0007669"/>
    <property type="project" value="TreeGrafter"/>
</dbReference>
<sequence>MEQLDQSLRELLWLTTQHEGLKRIIGLDIEKHYKPTSSTSSSSRPGGTEKVATLMLCCGNSCLIIQLLHMDSLYATCYISEFLQLQELTFVGVRIQHCLEALERDYGIKCRNALDLGQLPRILGSNDKCLEGYTLIDLASKVAKMHNFLDLKVARRICNGADLCDWGVTTLSLRQIEAATLRAYLCFYASNYLYDGYCKRFEFWDHDYDHYYTMSRFQKFVECLVYWFWLMVWFVSMICRNFY</sequence>
<dbReference type="EnsemblPlants" id="AUR62024628-RA">
    <property type="protein sequence ID" value="AUR62024628-RA:cds"/>
    <property type="gene ID" value="AUR62024628"/>
</dbReference>
<dbReference type="PANTHER" id="PTHR13620">
    <property type="entry name" value="3-5 EXONUCLEASE"/>
    <property type="match status" value="1"/>
</dbReference>
<evidence type="ECO:0000313" key="4">
    <source>
        <dbReference type="EnsemblPlants" id="AUR62024628-RA:cds"/>
    </source>
</evidence>
<dbReference type="SUPFAM" id="SSF53098">
    <property type="entry name" value="Ribonuclease H-like"/>
    <property type="match status" value="1"/>
</dbReference>
<dbReference type="Proteomes" id="UP000596660">
    <property type="component" value="Unplaced"/>
</dbReference>
<evidence type="ECO:0008006" key="6">
    <source>
        <dbReference type="Google" id="ProtNLM"/>
    </source>
</evidence>
<feature type="transmembrane region" description="Helical" evidence="3">
    <location>
        <begin position="224"/>
        <end position="242"/>
    </location>
</feature>
<dbReference type="InterPro" id="IPR051132">
    <property type="entry name" value="3-5_Exonuclease_domain"/>
</dbReference>
<evidence type="ECO:0000256" key="1">
    <source>
        <dbReference type="ARBA" id="ARBA00022722"/>
    </source>
</evidence>
<organism evidence="4 5">
    <name type="scientific">Chenopodium quinoa</name>
    <name type="common">Quinoa</name>
    <dbReference type="NCBI Taxonomy" id="63459"/>
    <lineage>
        <taxon>Eukaryota</taxon>
        <taxon>Viridiplantae</taxon>
        <taxon>Streptophyta</taxon>
        <taxon>Embryophyta</taxon>
        <taxon>Tracheophyta</taxon>
        <taxon>Spermatophyta</taxon>
        <taxon>Magnoliopsida</taxon>
        <taxon>eudicotyledons</taxon>
        <taxon>Gunneridae</taxon>
        <taxon>Pentapetalae</taxon>
        <taxon>Caryophyllales</taxon>
        <taxon>Chenopodiaceae</taxon>
        <taxon>Chenopodioideae</taxon>
        <taxon>Atripliceae</taxon>
        <taxon>Chenopodium</taxon>
    </lineage>
</organism>
<keyword evidence="3" id="KW-0472">Membrane</keyword>
<proteinExistence type="predicted"/>
<name>A0A803M7G3_CHEQI</name>
<dbReference type="InterPro" id="IPR036397">
    <property type="entry name" value="RNaseH_sf"/>
</dbReference>
<dbReference type="Gene3D" id="3.30.420.10">
    <property type="entry name" value="Ribonuclease H-like superfamily/Ribonuclease H"/>
    <property type="match status" value="1"/>
</dbReference>
<reference evidence="4" key="2">
    <citation type="submission" date="2021-03" db="UniProtKB">
        <authorList>
            <consortium name="EnsemblPlants"/>
        </authorList>
    </citation>
    <scope>IDENTIFICATION</scope>
</reference>
<keyword evidence="3" id="KW-0812">Transmembrane</keyword>
<evidence type="ECO:0000256" key="2">
    <source>
        <dbReference type="ARBA" id="ARBA00022801"/>
    </source>
</evidence>